<dbReference type="AlphaFoldDB" id="A0AAV3RJR7"/>
<dbReference type="Proteomes" id="UP001454036">
    <property type="component" value="Unassembled WGS sequence"/>
</dbReference>
<organism evidence="2 3">
    <name type="scientific">Lithospermum erythrorhizon</name>
    <name type="common">Purple gromwell</name>
    <name type="synonym">Lithospermum officinale var. erythrorhizon</name>
    <dbReference type="NCBI Taxonomy" id="34254"/>
    <lineage>
        <taxon>Eukaryota</taxon>
        <taxon>Viridiplantae</taxon>
        <taxon>Streptophyta</taxon>
        <taxon>Embryophyta</taxon>
        <taxon>Tracheophyta</taxon>
        <taxon>Spermatophyta</taxon>
        <taxon>Magnoliopsida</taxon>
        <taxon>eudicotyledons</taxon>
        <taxon>Gunneridae</taxon>
        <taxon>Pentapetalae</taxon>
        <taxon>asterids</taxon>
        <taxon>lamiids</taxon>
        <taxon>Boraginales</taxon>
        <taxon>Boraginaceae</taxon>
        <taxon>Boraginoideae</taxon>
        <taxon>Lithospermeae</taxon>
        <taxon>Lithospermum</taxon>
    </lineage>
</organism>
<gene>
    <name evidence="2" type="ORF">LIER_29480</name>
</gene>
<feature type="signal peptide" evidence="1">
    <location>
        <begin position="1"/>
        <end position="19"/>
    </location>
</feature>
<proteinExistence type="predicted"/>
<dbReference type="PANTHER" id="PTHR11439:SF487">
    <property type="entry name" value="RNA-DIRECTED DNA POLYMERASE"/>
    <property type="match status" value="1"/>
</dbReference>
<keyword evidence="3" id="KW-1185">Reference proteome</keyword>
<sequence length="107" mass="12051">MAAVTCELIWLTGLLRSLGIHHTRPMQLRCDSQSALYLAQNPVFHERTKHIEVNCHFVRDALVKGVIATSHVSTSDQLADLFIKALGKRQFGFLLRKLGIYDPHALT</sequence>
<dbReference type="EMBL" id="BAABME010010167">
    <property type="protein sequence ID" value="GAA0176500.1"/>
    <property type="molecule type" value="Genomic_DNA"/>
</dbReference>
<protein>
    <submittedName>
        <fullName evidence="2">Uncharacterized protein</fullName>
    </submittedName>
</protein>
<reference evidence="2 3" key="1">
    <citation type="submission" date="2024-01" db="EMBL/GenBank/DDBJ databases">
        <title>The complete chloroplast genome sequence of Lithospermum erythrorhizon: insights into the phylogenetic relationship among Boraginaceae species and the maternal lineages of purple gromwells.</title>
        <authorList>
            <person name="Okada T."/>
            <person name="Watanabe K."/>
        </authorList>
    </citation>
    <scope>NUCLEOTIDE SEQUENCE [LARGE SCALE GENOMIC DNA]</scope>
</reference>
<evidence type="ECO:0000313" key="3">
    <source>
        <dbReference type="Proteomes" id="UP001454036"/>
    </source>
</evidence>
<evidence type="ECO:0000313" key="2">
    <source>
        <dbReference type="EMBL" id="GAA0176500.1"/>
    </source>
</evidence>
<keyword evidence="1" id="KW-0732">Signal</keyword>
<evidence type="ECO:0000256" key="1">
    <source>
        <dbReference type="SAM" id="SignalP"/>
    </source>
</evidence>
<feature type="chain" id="PRO_5043943490" evidence="1">
    <location>
        <begin position="20"/>
        <end position="107"/>
    </location>
</feature>
<dbReference type="PANTHER" id="PTHR11439">
    <property type="entry name" value="GAG-POL-RELATED RETROTRANSPOSON"/>
    <property type="match status" value="1"/>
</dbReference>
<dbReference type="CDD" id="cd09272">
    <property type="entry name" value="RNase_HI_RT_Ty1"/>
    <property type="match status" value="1"/>
</dbReference>
<name>A0AAV3RJR7_LITER</name>
<comment type="caution">
    <text evidence="2">The sequence shown here is derived from an EMBL/GenBank/DDBJ whole genome shotgun (WGS) entry which is preliminary data.</text>
</comment>
<accession>A0AAV3RJR7</accession>